<organism evidence="1 2">
    <name type="scientific">Ephemerocybe angulata</name>
    <dbReference type="NCBI Taxonomy" id="980116"/>
    <lineage>
        <taxon>Eukaryota</taxon>
        <taxon>Fungi</taxon>
        <taxon>Dikarya</taxon>
        <taxon>Basidiomycota</taxon>
        <taxon>Agaricomycotina</taxon>
        <taxon>Agaricomycetes</taxon>
        <taxon>Agaricomycetidae</taxon>
        <taxon>Agaricales</taxon>
        <taxon>Agaricineae</taxon>
        <taxon>Psathyrellaceae</taxon>
        <taxon>Ephemerocybe</taxon>
    </lineage>
</organism>
<comment type="caution">
    <text evidence="1">The sequence shown here is derived from an EMBL/GenBank/DDBJ whole genome shotgun (WGS) entry which is preliminary data.</text>
</comment>
<dbReference type="OrthoDB" id="3249298at2759"/>
<accession>A0A8H6HA43</accession>
<dbReference type="Proteomes" id="UP000521943">
    <property type="component" value="Unassembled WGS sequence"/>
</dbReference>
<dbReference type="EMBL" id="JACGCI010000186">
    <property type="protein sequence ID" value="KAF6742357.1"/>
    <property type="molecule type" value="Genomic_DNA"/>
</dbReference>
<keyword evidence="2" id="KW-1185">Reference proteome</keyword>
<evidence type="ECO:0000313" key="2">
    <source>
        <dbReference type="Proteomes" id="UP000521943"/>
    </source>
</evidence>
<dbReference type="Gene3D" id="3.60.130.30">
    <property type="match status" value="1"/>
</dbReference>
<gene>
    <name evidence="1" type="ORF">DFP72DRAFT_1106060</name>
</gene>
<protein>
    <submittedName>
        <fullName evidence="1">Uncharacterized protein</fullName>
    </submittedName>
</protein>
<name>A0A8H6HA43_9AGAR</name>
<reference evidence="1 2" key="1">
    <citation type="submission" date="2020-07" db="EMBL/GenBank/DDBJ databases">
        <title>Comparative genomics of pyrophilous fungi reveals a link between fire events and developmental genes.</title>
        <authorList>
            <consortium name="DOE Joint Genome Institute"/>
            <person name="Steindorff A.S."/>
            <person name="Carver A."/>
            <person name="Calhoun S."/>
            <person name="Stillman K."/>
            <person name="Liu H."/>
            <person name="Lipzen A."/>
            <person name="Pangilinan J."/>
            <person name="Labutti K."/>
            <person name="Bruns T.D."/>
            <person name="Grigoriev I.V."/>
        </authorList>
    </citation>
    <scope>NUCLEOTIDE SEQUENCE [LARGE SCALE GENOMIC DNA]</scope>
    <source>
        <strain evidence="1 2">CBS 144469</strain>
    </source>
</reference>
<sequence length="345" mass="38573">MPKRGAKKPEIVDAKRSKWLWKKEGNVEVELSREPTEYDGALHASKVRTVTRRNFPGVYNSTTGATKLPPRSETGLIRFPVSRDVMKRDPEHPEVYAIRLSAIVPLEVQDLIGNQWLRLVALGGVKTECSKDGNRSVTGAAHLGIWSHYSGVPYITKDTYQRKSSPEVQAATDELCHLVAQHLAPIIKRIIQIHSPSLIPKLERAHAYVQANLDDPSGKWRYINFLGAFSAFAVKEGSSEKLHLDFHDTRNFLTFMVPFALEGSYSGGYFFSPNLGAPIPVRPGDIMAAMTNLLGHCGTRATGGRRLVVTCFLDKFLMLHANQHWHIPRSPRPPKPELEEGEIIL</sequence>
<dbReference type="AlphaFoldDB" id="A0A8H6HA43"/>
<evidence type="ECO:0000313" key="1">
    <source>
        <dbReference type="EMBL" id="KAF6742357.1"/>
    </source>
</evidence>
<proteinExistence type="predicted"/>